<dbReference type="OrthoDB" id="428525at2759"/>
<keyword evidence="9 11" id="KW-0868">Chloride</keyword>
<feature type="domain" description="CBS" evidence="12">
    <location>
        <begin position="735"/>
        <end position="793"/>
    </location>
</feature>
<dbReference type="RefSeq" id="XP_013381142.1">
    <property type="nucleotide sequence ID" value="XM_013525688.2"/>
</dbReference>
<dbReference type="PANTHER" id="PTHR11689">
    <property type="entry name" value="CHLORIDE CHANNEL PROTEIN CLC FAMILY MEMBER"/>
    <property type="match status" value="1"/>
</dbReference>
<evidence type="ECO:0000256" key="1">
    <source>
        <dbReference type="ARBA" id="ARBA00004141"/>
    </source>
</evidence>
<dbReference type="Pfam" id="PF00571">
    <property type="entry name" value="CBS"/>
    <property type="match status" value="1"/>
</dbReference>
<feature type="transmembrane region" description="Helical" evidence="11">
    <location>
        <begin position="568"/>
        <end position="585"/>
    </location>
</feature>
<dbReference type="InterPro" id="IPR014743">
    <property type="entry name" value="Cl-channel_core"/>
</dbReference>
<keyword evidence="3 11" id="KW-0812">Transmembrane</keyword>
<dbReference type="SUPFAM" id="SSF81340">
    <property type="entry name" value="Clc chloride channel"/>
    <property type="match status" value="1"/>
</dbReference>
<dbReference type="InterPro" id="IPR001807">
    <property type="entry name" value="ClC"/>
</dbReference>
<evidence type="ECO:0000259" key="12">
    <source>
        <dbReference type="PROSITE" id="PS51371"/>
    </source>
</evidence>
<evidence type="ECO:0000256" key="10">
    <source>
        <dbReference type="PROSITE-ProRule" id="PRU00703"/>
    </source>
</evidence>
<feature type="transmembrane region" description="Helical" evidence="11">
    <location>
        <begin position="406"/>
        <end position="426"/>
    </location>
</feature>
<reference evidence="14" key="1">
    <citation type="submission" date="2025-08" db="UniProtKB">
        <authorList>
            <consortium name="RefSeq"/>
        </authorList>
    </citation>
    <scope>IDENTIFICATION</scope>
    <source>
        <tissue evidence="14">Gonads</tissue>
    </source>
</reference>
<feature type="transmembrane region" description="Helical" evidence="11">
    <location>
        <begin position="120"/>
        <end position="141"/>
    </location>
</feature>
<dbReference type="GeneID" id="106152187"/>
<keyword evidence="5 11" id="KW-1133">Transmembrane helix</keyword>
<dbReference type="AlphaFoldDB" id="A0A1S3H599"/>
<evidence type="ECO:0000256" key="9">
    <source>
        <dbReference type="ARBA" id="ARBA00023214"/>
    </source>
</evidence>
<feature type="transmembrane region" description="Helical" evidence="11">
    <location>
        <begin position="281"/>
        <end position="304"/>
    </location>
</feature>
<sequence length="803" mass="89513">MGDRNVVRGFGERTPLLPSQRVLYQPDASIEVQYTLNTSTENKGIGNRYRRSVPYIETSGRYQNQEEEEDEEDPKLLEEHKVLSARFQTLDYDTCENELYQREEKSKGYRFLVKKNLARWLVMGLIGILTGIVASGIDYFIDLLSQLKYKLITDYINKCINNSCLSIPFVLFVSLNAGAVLIASILVAYVEPQAGGSGIPQIKCYLNGVKIPRVVRIKTLVSKCIGVVFSVVGGLAVGKEGPMIHSGAVIAAGISQGRSATFNKDFRVFEYFRTDHEKRDFVSGGAAAGVSAAFGAPVGGVLFSLEEGASYWNQSLTWRIFFASFISTFTLNVVLSYVKGHPWDLSNPGLINFGEFNSVTYNGVEIPIFLMIGAIGGLFGALFNMINHKLSVFRMRHVYRKSTKVVEAMIVAGITAMIAFVLMYFITDCSPLGNDPTEHPVQFFCSDGEFNGLAALFFQTPEASVKSLFHDPNNSYQPLTLSVFFLVYFCLSIWTYGLAVSSGLFIPALLTGAAWGRLVGIFLAQIFPNQGWVDPGKYALLGAAAQLGGVVRMTISLTVIITEATGNLSLGLPIMLVLMMAKWVGDYFNEGIYDIHIQLMAVPMIQWEPPPLSSNVLACEVMSHPVTTFRTVEKVGRIREKLEKETHHGFPVVDEYDPDADDNTTFGVFKGLILRDQLLVLLENKVFKDPHGNPCNTTKLSSKDFRNQYPRFPDIKQINISVHERECTMDLRPFMNPSPYTVSDRASLPRIFKLFRGLGLRHIVVINDTHQVVGMVTRKDLARYRLEHVGGELKLEEMDITHS</sequence>
<protein>
    <recommendedName>
        <fullName evidence="11">Chloride channel protein</fullName>
    </recommendedName>
</protein>
<dbReference type="SMART" id="SM00116">
    <property type="entry name" value="CBS"/>
    <property type="match status" value="2"/>
</dbReference>
<organism evidence="13 14">
    <name type="scientific">Lingula anatina</name>
    <name type="common">Brachiopod</name>
    <name type="synonym">Lingula unguis</name>
    <dbReference type="NCBI Taxonomy" id="7574"/>
    <lineage>
        <taxon>Eukaryota</taxon>
        <taxon>Metazoa</taxon>
        <taxon>Spiralia</taxon>
        <taxon>Lophotrochozoa</taxon>
        <taxon>Brachiopoda</taxon>
        <taxon>Linguliformea</taxon>
        <taxon>Lingulata</taxon>
        <taxon>Lingulida</taxon>
        <taxon>Linguloidea</taxon>
        <taxon>Lingulidae</taxon>
        <taxon>Lingula</taxon>
    </lineage>
</organism>
<comment type="subcellular location">
    <subcellularLocation>
        <location evidence="1 11">Membrane</location>
        <topology evidence="1 11">Multi-pass membrane protein</topology>
    </subcellularLocation>
</comment>
<dbReference type="Proteomes" id="UP000085678">
    <property type="component" value="Unplaced"/>
</dbReference>
<dbReference type="GO" id="GO:0005254">
    <property type="term" value="F:chloride channel activity"/>
    <property type="evidence" value="ECO:0007669"/>
    <property type="project" value="UniProtKB-UniRule"/>
</dbReference>
<feature type="transmembrane region" description="Helical" evidence="11">
    <location>
        <begin position="539"/>
        <end position="561"/>
    </location>
</feature>
<dbReference type="PRINTS" id="PR00762">
    <property type="entry name" value="CLCHANNEL"/>
</dbReference>
<dbReference type="PANTHER" id="PTHR11689:SF136">
    <property type="entry name" value="H(+)_CL(-) EXCHANGE TRANSPORTER 7"/>
    <property type="match status" value="1"/>
</dbReference>
<gene>
    <name evidence="14" type="primary">LOC106152187</name>
</gene>
<keyword evidence="6 11" id="KW-0406">Ion transport</keyword>
<evidence type="ECO:0000256" key="11">
    <source>
        <dbReference type="RuleBase" id="RU361221"/>
    </source>
</evidence>
<proteinExistence type="inferred from homology"/>
<feature type="transmembrane region" description="Helical" evidence="11">
    <location>
        <begin position="220"/>
        <end position="238"/>
    </location>
</feature>
<dbReference type="Gene3D" id="1.10.3080.10">
    <property type="entry name" value="Clc chloride channel"/>
    <property type="match status" value="1"/>
</dbReference>
<dbReference type="PROSITE" id="PS51371">
    <property type="entry name" value="CBS"/>
    <property type="match status" value="1"/>
</dbReference>
<dbReference type="InterPro" id="IPR046342">
    <property type="entry name" value="CBS_dom_sf"/>
</dbReference>
<dbReference type="InterPro" id="IPR051280">
    <property type="entry name" value="Cl-channel/antiporter"/>
</dbReference>
<evidence type="ECO:0000256" key="6">
    <source>
        <dbReference type="ARBA" id="ARBA00023065"/>
    </source>
</evidence>
<feature type="transmembrane region" description="Helical" evidence="11">
    <location>
        <begin position="476"/>
        <end position="497"/>
    </location>
</feature>
<keyword evidence="8 11" id="KW-0472">Membrane</keyword>
<keyword evidence="2 11" id="KW-0813">Transport</keyword>
<evidence type="ECO:0000313" key="14">
    <source>
        <dbReference type="RefSeq" id="XP_013381142.1"/>
    </source>
</evidence>
<evidence type="ECO:0000313" key="13">
    <source>
        <dbReference type="Proteomes" id="UP000085678"/>
    </source>
</evidence>
<dbReference type="KEGG" id="lak:106152187"/>
<accession>A0A1S3H599</accession>
<evidence type="ECO:0000256" key="7">
    <source>
        <dbReference type="ARBA" id="ARBA00023122"/>
    </source>
</evidence>
<evidence type="ECO:0000256" key="2">
    <source>
        <dbReference type="ARBA" id="ARBA00022448"/>
    </source>
</evidence>
<comment type="similarity">
    <text evidence="11">Belongs to the chloride channel (TC 2.A.49) family.</text>
</comment>
<dbReference type="CDD" id="cd03685">
    <property type="entry name" value="ClC_6_like"/>
    <property type="match status" value="1"/>
</dbReference>
<dbReference type="FunCoup" id="A0A1S3H599">
    <property type="interactions" value="1276"/>
</dbReference>
<evidence type="ECO:0000256" key="4">
    <source>
        <dbReference type="ARBA" id="ARBA00022737"/>
    </source>
</evidence>
<dbReference type="CDD" id="cd04591">
    <property type="entry name" value="CBS_pair_voltage-gated_CLC_euk_bac"/>
    <property type="match status" value="1"/>
</dbReference>
<feature type="transmembrane region" description="Helical" evidence="11">
    <location>
        <begin position="167"/>
        <end position="190"/>
    </location>
</feature>
<dbReference type="InParanoid" id="A0A1S3H599"/>
<evidence type="ECO:0000256" key="5">
    <source>
        <dbReference type="ARBA" id="ARBA00022989"/>
    </source>
</evidence>
<dbReference type="Gene3D" id="3.10.580.10">
    <property type="entry name" value="CBS-domain"/>
    <property type="match status" value="1"/>
</dbReference>
<dbReference type="GO" id="GO:0005765">
    <property type="term" value="C:lysosomal membrane"/>
    <property type="evidence" value="ECO:0007669"/>
    <property type="project" value="TreeGrafter"/>
</dbReference>
<name>A0A1S3H599_LINAN</name>
<keyword evidence="4" id="KW-0677">Repeat</keyword>
<dbReference type="InterPro" id="IPR000644">
    <property type="entry name" value="CBS_dom"/>
</dbReference>
<dbReference type="Pfam" id="PF00654">
    <property type="entry name" value="Voltage_CLC"/>
    <property type="match status" value="1"/>
</dbReference>
<feature type="transmembrane region" description="Helical" evidence="11">
    <location>
        <begin position="504"/>
        <end position="527"/>
    </location>
</feature>
<evidence type="ECO:0000256" key="8">
    <source>
        <dbReference type="ARBA" id="ARBA00023136"/>
    </source>
</evidence>
<feature type="transmembrane region" description="Helical" evidence="11">
    <location>
        <begin position="366"/>
        <end position="386"/>
    </location>
</feature>
<evidence type="ECO:0000256" key="3">
    <source>
        <dbReference type="ARBA" id="ARBA00022692"/>
    </source>
</evidence>
<keyword evidence="13" id="KW-1185">Reference proteome</keyword>
<dbReference type="STRING" id="7574.A0A1S3H599"/>
<keyword evidence="7 10" id="KW-0129">CBS domain</keyword>
<feature type="transmembrane region" description="Helical" evidence="11">
    <location>
        <begin position="316"/>
        <end position="338"/>
    </location>
</feature>
<dbReference type="SUPFAM" id="SSF54631">
    <property type="entry name" value="CBS-domain pair"/>
    <property type="match status" value="1"/>
</dbReference>